<accession>R3TRA9</accession>
<dbReference type="AlphaFoldDB" id="R3TRA9"/>
<dbReference type="PATRIC" id="fig|1158610.3.peg.1716"/>
<dbReference type="GO" id="GO:0003677">
    <property type="term" value="F:DNA binding"/>
    <property type="evidence" value="ECO:0007669"/>
    <property type="project" value="InterPro"/>
</dbReference>
<dbReference type="OrthoDB" id="1150409at2"/>
<sequence>MEVNGTFIRTIRRAKQLSQTQLTKGICPTEVLITVEKENTCESLDSLSAICYRLDLTISDVLENAQLRETFSLLNIVGKLCAKTRYESALTLMEKHLDLESIDDFQLLSRALYYLGITTLLGKNEKDQAFIYFKRAITLGEFQHLYTILSINGMAACFSFSGEHKRAKTYYEKALMLMEQHVPAECIECADIYYTSAKFYSTQNNYSRAYELCTMGILLTEKNHSTHMLEGLYFERGKNQENGQLRGVYTPQENYLIAEALSAINQNEQLHSQIQTHLNKQKIKTSIE</sequence>
<keyword evidence="2" id="KW-1185">Reference proteome</keyword>
<dbReference type="EMBL" id="AJAT01000014">
    <property type="protein sequence ID" value="EOL44094.1"/>
    <property type="molecule type" value="Genomic_DNA"/>
</dbReference>
<dbReference type="SUPFAM" id="SSF47413">
    <property type="entry name" value="lambda repressor-like DNA-binding domains"/>
    <property type="match status" value="1"/>
</dbReference>
<comment type="caution">
    <text evidence="1">The sequence shown here is derived from an EMBL/GenBank/DDBJ whole genome shotgun (WGS) entry which is preliminary data.</text>
</comment>
<dbReference type="Gene3D" id="1.25.40.10">
    <property type="entry name" value="Tetratricopeptide repeat domain"/>
    <property type="match status" value="1"/>
</dbReference>
<dbReference type="RefSeq" id="WP_010768387.1">
    <property type="nucleotide sequence ID" value="NZ_ASWE01000003.1"/>
</dbReference>
<proteinExistence type="predicted"/>
<dbReference type="InterPro" id="IPR010982">
    <property type="entry name" value="Lambda_DNA-bd_dom_sf"/>
</dbReference>
<dbReference type="SUPFAM" id="SSF81901">
    <property type="entry name" value="HCP-like"/>
    <property type="match status" value="1"/>
</dbReference>
<protein>
    <submittedName>
        <fullName evidence="1">Uncharacterized protein</fullName>
    </submittedName>
</protein>
<reference evidence="1 2" key="1">
    <citation type="submission" date="2013-02" db="EMBL/GenBank/DDBJ databases">
        <title>The Genome Sequence of Enterococcus phoeniculicola BAA-412.</title>
        <authorList>
            <consortium name="The Broad Institute Genome Sequencing Platform"/>
            <consortium name="The Broad Institute Genome Sequencing Center for Infectious Disease"/>
            <person name="Earl A.M."/>
            <person name="Gilmore M.S."/>
            <person name="Lebreton F."/>
            <person name="Walker B."/>
            <person name="Young S.K."/>
            <person name="Zeng Q."/>
            <person name="Gargeya S."/>
            <person name="Fitzgerald M."/>
            <person name="Haas B."/>
            <person name="Abouelleil A."/>
            <person name="Alvarado L."/>
            <person name="Arachchi H.M."/>
            <person name="Berlin A.M."/>
            <person name="Chapman S.B."/>
            <person name="Dewar J."/>
            <person name="Goldberg J."/>
            <person name="Griggs A."/>
            <person name="Gujja S."/>
            <person name="Hansen M."/>
            <person name="Howarth C."/>
            <person name="Imamovic A."/>
            <person name="Larimer J."/>
            <person name="McCowan C."/>
            <person name="Murphy C."/>
            <person name="Neiman D."/>
            <person name="Pearson M."/>
            <person name="Priest M."/>
            <person name="Roberts A."/>
            <person name="Saif S."/>
            <person name="Shea T."/>
            <person name="Sisk P."/>
            <person name="Sykes S."/>
            <person name="Wortman J."/>
            <person name="Nusbaum C."/>
            <person name="Birren B."/>
        </authorList>
    </citation>
    <scope>NUCLEOTIDE SEQUENCE [LARGE SCALE GENOMIC DNA]</scope>
    <source>
        <strain evidence="1 2">ATCC BAA-412</strain>
    </source>
</reference>
<dbReference type="InterPro" id="IPR011990">
    <property type="entry name" value="TPR-like_helical_dom_sf"/>
</dbReference>
<dbReference type="InterPro" id="IPR019734">
    <property type="entry name" value="TPR_rpt"/>
</dbReference>
<evidence type="ECO:0000313" key="2">
    <source>
        <dbReference type="Proteomes" id="UP000013785"/>
    </source>
</evidence>
<gene>
    <name evidence="1" type="ORF">UC3_01724</name>
</gene>
<evidence type="ECO:0000313" key="1">
    <source>
        <dbReference type="EMBL" id="EOL44094.1"/>
    </source>
</evidence>
<dbReference type="HOGENOM" id="CLU_053304_2_0_9"/>
<dbReference type="Proteomes" id="UP000013785">
    <property type="component" value="Unassembled WGS sequence"/>
</dbReference>
<organism evidence="1 2">
    <name type="scientific">Enterococcus phoeniculicola ATCC BAA-412</name>
    <dbReference type="NCBI Taxonomy" id="1158610"/>
    <lineage>
        <taxon>Bacteria</taxon>
        <taxon>Bacillati</taxon>
        <taxon>Bacillota</taxon>
        <taxon>Bacilli</taxon>
        <taxon>Lactobacillales</taxon>
        <taxon>Enterococcaceae</taxon>
        <taxon>Enterococcus</taxon>
    </lineage>
</organism>
<dbReference type="STRING" id="154621.RV11_GL001841"/>
<name>R3TRA9_9ENTE</name>
<dbReference type="eggNOG" id="COG1396">
    <property type="taxonomic scope" value="Bacteria"/>
</dbReference>
<dbReference type="SMART" id="SM00028">
    <property type="entry name" value="TPR"/>
    <property type="match status" value="3"/>
</dbReference>